<feature type="region of interest" description="Disordered" evidence="4">
    <location>
        <begin position="1"/>
        <end position="23"/>
    </location>
</feature>
<dbReference type="Gene3D" id="6.10.140.2220">
    <property type="match status" value="1"/>
</dbReference>
<dbReference type="PROSITE" id="PS50297">
    <property type="entry name" value="ANK_REP_REGION"/>
    <property type="match status" value="2"/>
</dbReference>
<dbReference type="EMBL" id="BLIY01000026">
    <property type="protein sequence ID" value="GFE55933.1"/>
    <property type="molecule type" value="Genomic_DNA"/>
</dbReference>
<organism evidence="5 6">
    <name type="scientific">Babesia ovis</name>
    <dbReference type="NCBI Taxonomy" id="5869"/>
    <lineage>
        <taxon>Eukaryota</taxon>
        <taxon>Sar</taxon>
        <taxon>Alveolata</taxon>
        <taxon>Apicomplexa</taxon>
        <taxon>Aconoidasida</taxon>
        <taxon>Piroplasmida</taxon>
        <taxon>Babesiidae</taxon>
        <taxon>Babesia</taxon>
    </lineage>
</organism>
<dbReference type="Pfam" id="PF12796">
    <property type="entry name" value="Ank_2"/>
    <property type="match status" value="1"/>
</dbReference>
<feature type="repeat" description="ANK" evidence="3">
    <location>
        <begin position="902"/>
        <end position="934"/>
    </location>
</feature>
<dbReference type="Gene3D" id="2.170.270.10">
    <property type="entry name" value="SET domain"/>
    <property type="match status" value="1"/>
</dbReference>
<proteinExistence type="predicted"/>
<protein>
    <submittedName>
        <fullName evidence="5">Histone lysine</fullName>
    </submittedName>
</protein>
<dbReference type="Gene3D" id="1.10.220.160">
    <property type="match status" value="1"/>
</dbReference>
<feature type="compositionally biased region" description="Basic and acidic residues" evidence="4">
    <location>
        <begin position="10"/>
        <end position="23"/>
    </location>
</feature>
<accession>A0A9W5WWF3</accession>
<dbReference type="AlphaFoldDB" id="A0A9W5WWF3"/>
<keyword evidence="2 3" id="KW-0040">ANK repeat</keyword>
<evidence type="ECO:0000256" key="4">
    <source>
        <dbReference type="SAM" id="MobiDB-lite"/>
    </source>
</evidence>
<dbReference type="PANTHER" id="PTHR24188:SF29">
    <property type="entry name" value="GH09064P"/>
    <property type="match status" value="1"/>
</dbReference>
<dbReference type="SMART" id="SM00248">
    <property type="entry name" value="ANK"/>
    <property type="match status" value="4"/>
</dbReference>
<feature type="repeat" description="ANK" evidence="3">
    <location>
        <begin position="935"/>
        <end position="967"/>
    </location>
</feature>
<evidence type="ECO:0000313" key="6">
    <source>
        <dbReference type="Proteomes" id="UP001057455"/>
    </source>
</evidence>
<gene>
    <name evidence="5" type="ORF">BaOVIS_033370</name>
</gene>
<evidence type="ECO:0000256" key="2">
    <source>
        <dbReference type="ARBA" id="ARBA00023043"/>
    </source>
</evidence>
<evidence type="ECO:0000256" key="1">
    <source>
        <dbReference type="ARBA" id="ARBA00022737"/>
    </source>
</evidence>
<comment type="caution">
    <text evidence="5">The sequence shown here is derived from an EMBL/GenBank/DDBJ whole genome shotgun (WGS) entry which is preliminary data.</text>
</comment>
<evidence type="ECO:0000313" key="5">
    <source>
        <dbReference type="EMBL" id="GFE55933.1"/>
    </source>
</evidence>
<sequence length="1174" mass="132026">MADQGNADSSPRKESVLRETNQRKISEQRAFSVDYLDQRRADTSKNDYKDEKIYKTAGTYFMERRMWREALRDLHCRLFLLEKDTKEYEDTIEMINSARYNLLSEVMPIPVVFKEMLFIRNLEGKLSTWISQMGYTERLVNSNHTENVLDYQSNTLFTNVSLKQGSLLMRVQPFATSPWRMESEKSQSTDTSTTDCVSCFHCLCVIKRVPDMYYENTTLVACPCSPYECPFVFCSEECFLNNGAVHTIECEYLVKLKSFASNMLNDALILLVVRTLIRCSLCRDKNNYKPINVADEVTPQYHDDVLQRILDFKVDYSVLEAKHQRVMEDIKTFAHFLLNEMGVNFCLYLSYRELVHLIVVLWTKSLALTPEIYIGSENVKLGGVAFSPDMLYIQQSNAPTLSVHFDRKGKISLRSIYKMEPGTRLYINTAMDKYLPSFKQHAEFWSVGLLLSAEVGDVPVINKSPGICSLRCGTCITSFCHVESVDETCEPESENPRMPNKYVWVCDKCSAIHQEDLNMLQNKAEEIIKRVYRLQTGGHHLTAKKILENFVWRWAGVLHTNHYLLYNAHVMLAGIKMNKGGSNTQEALTHLTVAVLMAEEMMPLVCHEKAHLYSRLADLMGQLVMSSRVNRKEDMQLKQMTMEAAYAALWNWTILGGTESREAITHMQKCRALAFQMNVHVPSLSTSFVINVPSRYLEVFKLVTGKCVIPSVYFSTTGNLADAATDNVATVAFMAAQSGIFADGVMEVLMSVESRGILHMGTGLSMMGIAASNCNMELVKEMTDSISTKVAKAFDFLTKNDNTADAELTIVNLILSLVGGNELGITPLMAMASVPAEHDTHALKSEIIISRLILECADKLDDIIARYRDEVHVRLGSLHWLIASGTTVKSLILEARTHNFLKGQTVLHYAASKGKRNLVQYLARVSGNVNNINLEGATPLHLAALGGHLEVCETLISFGAKHNAPLNTGEFPMHLAIYALHEKTVKLLVEQYLRQAANEDTSNGNTDVVHTQKRRPSIWHALVSGIYRPTSDSSEIGALPLEELVSRLAKAVQIAQYLVENTSAKEAYVWSNSAASQILRQKWQEYMEANSHRFDPRENFQKLSLTNVNSLLQKGRSASQTSTSGCIFNDETDAIFAATRAIQFLSQLLLRAEEGTSDTGSRHAGLVPASTETR</sequence>
<dbReference type="PROSITE" id="PS50088">
    <property type="entry name" value="ANK_REPEAT"/>
    <property type="match status" value="2"/>
</dbReference>
<dbReference type="OrthoDB" id="430364at2759"/>
<reference evidence="5" key="1">
    <citation type="submission" date="2019-12" db="EMBL/GenBank/DDBJ databases">
        <title>Genome sequence of Babesia ovis.</title>
        <authorList>
            <person name="Yamagishi J."/>
            <person name="Sevinc F."/>
            <person name="Xuan X."/>
        </authorList>
    </citation>
    <scope>NUCLEOTIDE SEQUENCE</scope>
    <source>
        <strain evidence="5">Selcuk</strain>
    </source>
</reference>
<dbReference type="PANTHER" id="PTHR24188">
    <property type="entry name" value="ANKYRIN REPEAT PROTEIN"/>
    <property type="match status" value="1"/>
</dbReference>
<evidence type="ECO:0000256" key="3">
    <source>
        <dbReference type="PROSITE-ProRule" id="PRU00023"/>
    </source>
</evidence>
<keyword evidence="6" id="KW-1185">Reference proteome</keyword>
<dbReference type="SUPFAM" id="SSF48403">
    <property type="entry name" value="Ankyrin repeat"/>
    <property type="match status" value="1"/>
</dbReference>
<dbReference type="InterPro" id="IPR036770">
    <property type="entry name" value="Ankyrin_rpt-contain_sf"/>
</dbReference>
<dbReference type="Gene3D" id="1.25.40.20">
    <property type="entry name" value="Ankyrin repeat-containing domain"/>
    <property type="match status" value="1"/>
</dbReference>
<dbReference type="InterPro" id="IPR002110">
    <property type="entry name" value="Ankyrin_rpt"/>
</dbReference>
<dbReference type="Proteomes" id="UP001057455">
    <property type="component" value="Unassembled WGS sequence"/>
</dbReference>
<name>A0A9W5WWF3_BABOV</name>
<dbReference type="InterPro" id="IPR046341">
    <property type="entry name" value="SET_dom_sf"/>
</dbReference>
<keyword evidence="1" id="KW-0677">Repeat</keyword>